<keyword evidence="4 8" id="KW-0378">Hydrolase</keyword>
<evidence type="ECO:0000256" key="7">
    <source>
        <dbReference type="ARBA" id="ARBA00023157"/>
    </source>
</evidence>
<organism evidence="11 12">
    <name type="scientific">Drosophila simulans</name>
    <name type="common">Fruit fly</name>
    <dbReference type="NCBI Taxonomy" id="7240"/>
    <lineage>
        <taxon>Eukaryota</taxon>
        <taxon>Metazoa</taxon>
        <taxon>Ecdysozoa</taxon>
        <taxon>Arthropoda</taxon>
        <taxon>Hexapoda</taxon>
        <taxon>Insecta</taxon>
        <taxon>Pterygota</taxon>
        <taxon>Neoptera</taxon>
        <taxon>Endopterygota</taxon>
        <taxon>Diptera</taxon>
        <taxon>Brachycera</taxon>
        <taxon>Muscomorpha</taxon>
        <taxon>Ephydroidea</taxon>
        <taxon>Drosophilidae</taxon>
        <taxon>Drosophila</taxon>
        <taxon>Sophophora</taxon>
    </lineage>
</organism>
<keyword evidence="12" id="KW-1185">Reference proteome</keyword>
<evidence type="ECO:0000313" key="12">
    <source>
        <dbReference type="Proteomes" id="UP000000304"/>
    </source>
</evidence>
<name>B4QNA0_DROSI</name>
<dbReference type="InterPro" id="IPR033116">
    <property type="entry name" value="TRYPSIN_SER"/>
</dbReference>
<dbReference type="SUPFAM" id="SSF50494">
    <property type="entry name" value="Trypsin-like serine proteases"/>
    <property type="match status" value="2"/>
</dbReference>
<dbReference type="AlphaFoldDB" id="B4QNA0"/>
<dbReference type="PhylomeDB" id="B4QNA0"/>
<sequence length="444" mass="48187">MTKKLVLFLLFVATACAHRNRNRTAHHDGGLQDIIVNGYPAYEGKAPYAVGLRMNNGAVGGGSVIGNNWVLTAAHCLTTDSVNIHYGSNRAWNGQLQHTVNKNNFFRHPGYPNSAGHDIGLIRTPYVSFTNLINKVSLPKFSQKGERFENWWCVACGWGGMSNGGLADWLQCMDVQVISNGECARSYGSVASTDMCTRATDGKSVCGGDSGGALVTHDNPIQVGVITFASIGCKSGPSGYTRVSDHLDWIRENDWILTAAHCLTTDYVEIHYGSNWGWNGAFRQSVRRDNFISHPNWPAEGGRDIGLIRTPSVGFTNLINKVALPSFSEEGDRFVDTWCVACGWGGMDNGNLADWLQCMDVQIISNSECEQSYGTVASTDMCTRRTDGKSSCGGDSGGPLVTHDNARLVGVITFGSVDCHSGPSGYTRVTDYLGWIRDHTGISY</sequence>
<dbReference type="SMR" id="B4QNA0"/>
<dbReference type="PROSITE" id="PS51257">
    <property type="entry name" value="PROKAR_LIPOPROTEIN"/>
    <property type="match status" value="1"/>
</dbReference>
<dbReference type="FunFam" id="2.40.10.10:FF:000164">
    <property type="entry name" value="Jonah 66Cii"/>
    <property type="match status" value="2"/>
</dbReference>
<evidence type="ECO:0000256" key="9">
    <source>
        <dbReference type="SAM" id="SignalP"/>
    </source>
</evidence>
<dbReference type="InterPro" id="IPR043504">
    <property type="entry name" value="Peptidase_S1_PA_chymotrypsin"/>
</dbReference>
<dbReference type="InterPro" id="IPR050430">
    <property type="entry name" value="Peptidase_S1"/>
</dbReference>
<dbReference type="CDD" id="cd00190">
    <property type="entry name" value="Tryp_SPc"/>
    <property type="match status" value="2"/>
</dbReference>
<gene>
    <name evidence="11" type="primary">Dsim\GD14200</name>
    <name evidence="11" type="ORF">Dsim_GD14200</name>
</gene>
<evidence type="ECO:0000256" key="3">
    <source>
        <dbReference type="ARBA" id="ARBA00022729"/>
    </source>
</evidence>
<dbReference type="MEROPS" id="S01.B02"/>
<comment type="similarity">
    <text evidence="1">Belongs to the peptidase S1 family.</text>
</comment>
<dbReference type="OrthoDB" id="5565075at2759"/>
<evidence type="ECO:0000313" key="11">
    <source>
        <dbReference type="EMBL" id="EDX09883.1"/>
    </source>
</evidence>
<dbReference type="PANTHER" id="PTHR24276">
    <property type="entry name" value="POLYSERASE-RELATED"/>
    <property type="match status" value="1"/>
</dbReference>
<keyword evidence="6" id="KW-0865">Zymogen</keyword>
<dbReference type="PROSITE" id="PS50240">
    <property type="entry name" value="TRYPSIN_DOM"/>
    <property type="match status" value="1"/>
</dbReference>
<keyword evidence="3 9" id="KW-0732">Signal</keyword>
<dbReference type="STRING" id="7240.B4QNA0"/>
<evidence type="ECO:0000256" key="6">
    <source>
        <dbReference type="ARBA" id="ARBA00023145"/>
    </source>
</evidence>
<keyword evidence="7" id="KW-1015">Disulfide bond</keyword>
<evidence type="ECO:0000256" key="8">
    <source>
        <dbReference type="RuleBase" id="RU363034"/>
    </source>
</evidence>
<dbReference type="SMART" id="SM00020">
    <property type="entry name" value="Tryp_SPc"/>
    <property type="match status" value="2"/>
</dbReference>
<reference evidence="11 12" key="1">
    <citation type="journal article" date="2007" name="Nature">
        <title>Evolution of genes and genomes on the Drosophila phylogeny.</title>
        <authorList>
            <consortium name="Drosophila 12 Genomes Consortium"/>
            <person name="Clark A.G."/>
            <person name="Eisen M.B."/>
            <person name="Smith D.R."/>
            <person name="Bergman C.M."/>
            <person name="Oliver B."/>
            <person name="Markow T.A."/>
            <person name="Kaufman T.C."/>
            <person name="Kellis M."/>
            <person name="Gelbart W."/>
            <person name="Iyer V.N."/>
            <person name="Pollard D.A."/>
            <person name="Sackton T.B."/>
            <person name="Larracuente A.M."/>
            <person name="Singh N.D."/>
            <person name="Abad J.P."/>
            <person name="Abt D.N."/>
            <person name="Adryan B."/>
            <person name="Aguade M."/>
            <person name="Akashi H."/>
            <person name="Anderson W.W."/>
            <person name="Aquadro C.F."/>
            <person name="Ardell D.H."/>
            <person name="Arguello R."/>
            <person name="Artieri C.G."/>
            <person name="Barbash D.A."/>
            <person name="Barker D."/>
            <person name="Barsanti P."/>
            <person name="Batterham P."/>
            <person name="Batzoglou S."/>
            <person name="Begun D."/>
            <person name="Bhutkar A."/>
            <person name="Blanco E."/>
            <person name="Bosak S.A."/>
            <person name="Bradley R.K."/>
            <person name="Brand A.D."/>
            <person name="Brent M.R."/>
            <person name="Brooks A.N."/>
            <person name="Brown R.H."/>
            <person name="Butlin R.K."/>
            <person name="Caggese C."/>
            <person name="Calvi B.R."/>
            <person name="Bernardo de Carvalho A."/>
            <person name="Caspi A."/>
            <person name="Castrezana S."/>
            <person name="Celniker S.E."/>
            <person name="Chang J.L."/>
            <person name="Chapple C."/>
            <person name="Chatterji S."/>
            <person name="Chinwalla A."/>
            <person name="Civetta A."/>
            <person name="Clifton S.W."/>
            <person name="Comeron J.M."/>
            <person name="Costello J.C."/>
            <person name="Coyne J.A."/>
            <person name="Daub J."/>
            <person name="David R.G."/>
            <person name="Delcher A.L."/>
            <person name="Delehaunty K."/>
            <person name="Do C.B."/>
            <person name="Ebling H."/>
            <person name="Edwards K."/>
            <person name="Eickbush T."/>
            <person name="Evans J.D."/>
            <person name="Filipski A."/>
            <person name="Findeiss S."/>
            <person name="Freyhult E."/>
            <person name="Fulton L."/>
            <person name="Fulton R."/>
            <person name="Garcia A.C."/>
            <person name="Gardiner A."/>
            <person name="Garfield D.A."/>
            <person name="Garvin B.E."/>
            <person name="Gibson G."/>
            <person name="Gilbert D."/>
            <person name="Gnerre S."/>
            <person name="Godfrey J."/>
            <person name="Good R."/>
            <person name="Gotea V."/>
            <person name="Gravely B."/>
            <person name="Greenberg A.J."/>
            <person name="Griffiths-Jones S."/>
            <person name="Gross S."/>
            <person name="Guigo R."/>
            <person name="Gustafson E.A."/>
            <person name="Haerty W."/>
            <person name="Hahn M.W."/>
            <person name="Halligan D.L."/>
            <person name="Halpern A.L."/>
            <person name="Halter G.M."/>
            <person name="Han M.V."/>
            <person name="Heger A."/>
            <person name="Hillier L."/>
            <person name="Hinrichs A.S."/>
            <person name="Holmes I."/>
            <person name="Hoskins R.A."/>
            <person name="Hubisz M.J."/>
            <person name="Hultmark D."/>
            <person name="Huntley M.A."/>
            <person name="Jaffe D.B."/>
            <person name="Jagadeeshan S."/>
            <person name="Jeck W.R."/>
            <person name="Johnson J."/>
            <person name="Jones C.D."/>
            <person name="Jordan W.C."/>
            <person name="Karpen G.H."/>
            <person name="Kataoka E."/>
            <person name="Keightley P.D."/>
            <person name="Kheradpour P."/>
            <person name="Kirkness E.F."/>
            <person name="Koerich L.B."/>
            <person name="Kristiansen K."/>
            <person name="Kudrna D."/>
            <person name="Kulathinal R.J."/>
            <person name="Kumar S."/>
            <person name="Kwok R."/>
            <person name="Lander E."/>
            <person name="Langley C.H."/>
            <person name="Lapoint R."/>
            <person name="Lazzaro B.P."/>
            <person name="Lee S.J."/>
            <person name="Levesque L."/>
            <person name="Li R."/>
            <person name="Lin C.F."/>
            <person name="Lin M.F."/>
            <person name="Lindblad-Toh K."/>
            <person name="Llopart A."/>
            <person name="Long M."/>
            <person name="Low L."/>
            <person name="Lozovsky E."/>
            <person name="Lu J."/>
            <person name="Luo M."/>
            <person name="Machado C.A."/>
            <person name="Makalowski W."/>
            <person name="Marzo M."/>
            <person name="Matsuda M."/>
            <person name="Matzkin L."/>
            <person name="McAllister B."/>
            <person name="McBride C.S."/>
            <person name="McKernan B."/>
            <person name="McKernan K."/>
            <person name="Mendez-Lago M."/>
            <person name="Minx P."/>
            <person name="Mollenhauer M.U."/>
            <person name="Montooth K."/>
            <person name="Mount S.M."/>
            <person name="Mu X."/>
            <person name="Myers E."/>
            <person name="Negre B."/>
            <person name="Newfeld S."/>
            <person name="Nielsen R."/>
            <person name="Noor M.A."/>
            <person name="O'Grady P."/>
            <person name="Pachter L."/>
            <person name="Papaceit M."/>
            <person name="Parisi M.J."/>
            <person name="Parisi M."/>
            <person name="Parts L."/>
            <person name="Pedersen J.S."/>
            <person name="Pesole G."/>
            <person name="Phillippy A.M."/>
            <person name="Ponting C.P."/>
            <person name="Pop M."/>
            <person name="Porcelli D."/>
            <person name="Powell J.R."/>
            <person name="Prohaska S."/>
            <person name="Pruitt K."/>
            <person name="Puig M."/>
            <person name="Quesneville H."/>
            <person name="Ram K.R."/>
            <person name="Rand D."/>
            <person name="Rasmussen M.D."/>
            <person name="Reed L.K."/>
            <person name="Reenan R."/>
            <person name="Reily A."/>
            <person name="Remington K.A."/>
            <person name="Rieger T.T."/>
            <person name="Ritchie M.G."/>
            <person name="Robin C."/>
            <person name="Rogers Y.H."/>
            <person name="Rohde C."/>
            <person name="Rozas J."/>
            <person name="Rubenfield M.J."/>
            <person name="Ruiz A."/>
            <person name="Russo S."/>
            <person name="Salzberg S.L."/>
            <person name="Sanchez-Gracia A."/>
            <person name="Saranga D.J."/>
            <person name="Sato H."/>
            <person name="Schaeffer S.W."/>
            <person name="Schatz M.C."/>
            <person name="Schlenke T."/>
            <person name="Schwartz R."/>
            <person name="Segarra C."/>
            <person name="Singh R.S."/>
            <person name="Sirot L."/>
            <person name="Sirota M."/>
            <person name="Sisneros N.B."/>
            <person name="Smith C.D."/>
            <person name="Smith T.F."/>
            <person name="Spieth J."/>
            <person name="Stage D.E."/>
            <person name="Stark A."/>
            <person name="Stephan W."/>
            <person name="Strausberg R.L."/>
            <person name="Strempel S."/>
            <person name="Sturgill D."/>
            <person name="Sutton G."/>
            <person name="Sutton G.G."/>
            <person name="Tao W."/>
            <person name="Teichmann S."/>
            <person name="Tobari Y.N."/>
            <person name="Tomimura Y."/>
            <person name="Tsolas J.M."/>
            <person name="Valente V.L."/>
            <person name="Venter E."/>
            <person name="Venter J.C."/>
            <person name="Vicario S."/>
            <person name="Vieira F.G."/>
            <person name="Vilella A.J."/>
            <person name="Villasante A."/>
            <person name="Walenz B."/>
            <person name="Wang J."/>
            <person name="Wasserman M."/>
            <person name="Watts T."/>
            <person name="Wilson D."/>
            <person name="Wilson R.K."/>
            <person name="Wing R.A."/>
            <person name="Wolfner M.F."/>
            <person name="Wong A."/>
            <person name="Wong G.K."/>
            <person name="Wu C.I."/>
            <person name="Wu G."/>
            <person name="Yamamoto D."/>
            <person name="Yang H.P."/>
            <person name="Yang S.P."/>
            <person name="Yorke J.A."/>
            <person name="Yoshida K."/>
            <person name="Zdobnov E."/>
            <person name="Zhang P."/>
            <person name="Zhang Y."/>
            <person name="Zimin A.V."/>
            <person name="Baldwin J."/>
            <person name="Abdouelleil A."/>
            <person name="Abdulkadir J."/>
            <person name="Abebe A."/>
            <person name="Abera B."/>
            <person name="Abreu J."/>
            <person name="Acer S.C."/>
            <person name="Aftuck L."/>
            <person name="Alexander A."/>
            <person name="An P."/>
            <person name="Anderson E."/>
            <person name="Anderson S."/>
            <person name="Arachi H."/>
            <person name="Azer M."/>
            <person name="Bachantsang P."/>
            <person name="Barry A."/>
            <person name="Bayul T."/>
            <person name="Berlin A."/>
            <person name="Bessette D."/>
            <person name="Bloom T."/>
            <person name="Blye J."/>
            <person name="Boguslavskiy L."/>
            <person name="Bonnet C."/>
            <person name="Boukhgalter B."/>
            <person name="Bourzgui I."/>
            <person name="Brown A."/>
            <person name="Cahill P."/>
            <person name="Channer S."/>
            <person name="Cheshatsang Y."/>
            <person name="Chuda L."/>
            <person name="Citroen M."/>
            <person name="Collymore A."/>
            <person name="Cooke P."/>
            <person name="Costello M."/>
            <person name="D'Aco K."/>
            <person name="Daza R."/>
            <person name="De Haan G."/>
            <person name="DeGray S."/>
            <person name="DeMaso C."/>
            <person name="Dhargay N."/>
            <person name="Dooley K."/>
            <person name="Dooley E."/>
            <person name="Doricent M."/>
            <person name="Dorje P."/>
            <person name="Dorjee K."/>
            <person name="Dupes A."/>
            <person name="Elong R."/>
            <person name="Falk J."/>
            <person name="Farina A."/>
            <person name="Faro S."/>
            <person name="Ferguson D."/>
            <person name="Fisher S."/>
            <person name="Foley C.D."/>
            <person name="Franke A."/>
            <person name="Friedrich D."/>
            <person name="Gadbois L."/>
            <person name="Gearin G."/>
            <person name="Gearin C.R."/>
            <person name="Giannoukos G."/>
            <person name="Goode T."/>
            <person name="Graham J."/>
            <person name="Grandbois E."/>
            <person name="Grewal S."/>
            <person name="Gyaltsen K."/>
            <person name="Hafez N."/>
            <person name="Hagos B."/>
            <person name="Hall J."/>
            <person name="Henson C."/>
            <person name="Hollinger A."/>
            <person name="Honan T."/>
            <person name="Huard M.D."/>
            <person name="Hughes L."/>
            <person name="Hurhula B."/>
            <person name="Husby M.E."/>
            <person name="Kamat A."/>
            <person name="Kanga B."/>
            <person name="Kashin S."/>
            <person name="Khazanovich D."/>
            <person name="Kisner P."/>
            <person name="Lance K."/>
            <person name="Lara M."/>
            <person name="Lee W."/>
            <person name="Lennon N."/>
            <person name="Letendre F."/>
            <person name="LeVine R."/>
            <person name="Lipovsky A."/>
            <person name="Liu X."/>
            <person name="Liu J."/>
            <person name="Liu S."/>
            <person name="Lokyitsang T."/>
            <person name="Lokyitsang Y."/>
            <person name="Lubonja R."/>
            <person name="Lui A."/>
            <person name="MacDonald P."/>
            <person name="Magnisalis V."/>
            <person name="Maru K."/>
            <person name="Matthews C."/>
            <person name="McCusker W."/>
            <person name="McDonough S."/>
            <person name="Mehta T."/>
            <person name="Meldrim J."/>
            <person name="Meneus L."/>
            <person name="Mihai O."/>
            <person name="Mihalev A."/>
            <person name="Mihova T."/>
            <person name="Mittelman R."/>
            <person name="Mlenga V."/>
            <person name="Montmayeur A."/>
            <person name="Mulrain L."/>
            <person name="Navidi A."/>
            <person name="Naylor J."/>
            <person name="Negash T."/>
            <person name="Nguyen T."/>
            <person name="Nguyen N."/>
            <person name="Nicol R."/>
            <person name="Norbu C."/>
            <person name="Norbu N."/>
            <person name="Novod N."/>
            <person name="O'Neill B."/>
            <person name="Osman S."/>
            <person name="Markiewicz E."/>
            <person name="Oyono O.L."/>
            <person name="Patti C."/>
            <person name="Phunkhang P."/>
            <person name="Pierre F."/>
            <person name="Priest M."/>
            <person name="Raghuraman S."/>
            <person name="Rege F."/>
            <person name="Reyes R."/>
            <person name="Rise C."/>
            <person name="Rogov P."/>
            <person name="Ross K."/>
            <person name="Ryan E."/>
            <person name="Settipalli S."/>
            <person name="Shea T."/>
            <person name="Sherpa N."/>
            <person name="Shi L."/>
            <person name="Shih D."/>
            <person name="Sparrow T."/>
            <person name="Spaulding J."/>
            <person name="Stalker J."/>
            <person name="Stange-Thomann N."/>
            <person name="Stavropoulos S."/>
            <person name="Stone C."/>
            <person name="Strader C."/>
            <person name="Tesfaye S."/>
            <person name="Thomson T."/>
            <person name="Thoulutsang Y."/>
            <person name="Thoulutsang D."/>
            <person name="Topham K."/>
            <person name="Topping I."/>
            <person name="Tsamla T."/>
            <person name="Vassiliev H."/>
            <person name="Vo A."/>
            <person name="Wangchuk T."/>
            <person name="Wangdi T."/>
            <person name="Weiand M."/>
            <person name="Wilkinson J."/>
            <person name="Wilson A."/>
            <person name="Yadav S."/>
            <person name="Young G."/>
            <person name="Yu Q."/>
            <person name="Zembek L."/>
            <person name="Zhong D."/>
            <person name="Zimmer A."/>
            <person name="Zwirko Z."/>
            <person name="Jaffe D.B."/>
            <person name="Alvarez P."/>
            <person name="Brockman W."/>
            <person name="Butler J."/>
            <person name="Chin C."/>
            <person name="Gnerre S."/>
            <person name="Grabherr M."/>
            <person name="Kleber M."/>
            <person name="Mauceli E."/>
            <person name="MacCallum I."/>
        </authorList>
    </citation>
    <scope>NUCLEOTIDE SEQUENCE [LARGE SCALE GENOMIC DNA]</scope>
    <source>
        <strain evidence="12">white501</strain>
    </source>
</reference>
<protein>
    <submittedName>
        <fullName evidence="11">GD14200</fullName>
    </submittedName>
</protein>
<dbReference type="PANTHER" id="PTHR24276:SF98">
    <property type="entry name" value="FI18310P1-RELATED"/>
    <property type="match status" value="1"/>
</dbReference>
<accession>B4QNA0</accession>
<dbReference type="InterPro" id="IPR009003">
    <property type="entry name" value="Peptidase_S1_PA"/>
</dbReference>
<feature type="signal peptide" evidence="9">
    <location>
        <begin position="1"/>
        <end position="17"/>
    </location>
</feature>
<feature type="domain" description="Peptidase S1" evidence="10">
    <location>
        <begin position="35"/>
        <end position="441"/>
    </location>
</feature>
<evidence type="ECO:0000256" key="2">
    <source>
        <dbReference type="ARBA" id="ARBA00022670"/>
    </source>
</evidence>
<evidence type="ECO:0000259" key="10">
    <source>
        <dbReference type="PROSITE" id="PS50240"/>
    </source>
</evidence>
<proteinExistence type="inferred from homology"/>
<dbReference type="PROSITE" id="PS00134">
    <property type="entry name" value="TRYPSIN_HIS"/>
    <property type="match status" value="2"/>
</dbReference>
<dbReference type="GO" id="GO:0004252">
    <property type="term" value="F:serine-type endopeptidase activity"/>
    <property type="evidence" value="ECO:0007669"/>
    <property type="project" value="InterPro"/>
</dbReference>
<keyword evidence="5 8" id="KW-0720">Serine protease</keyword>
<evidence type="ECO:0000256" key="4">
    <source>
        <dbReference type="ARBA" id="ARBA00022801"/>
    </source>
</evidence>
<dbReference type="InterPro" id="IPR018114">
    <property type="entry name" value="TRYPSIN_HIS"/>
</dbReference>
<dbReference type="Pfam" id="PF00089">
    <property type="entry name" value="Trypsin"/>
    <property type="match status" value="2"/>
</dbReference>
<dbReference type="EMBL" id="CM000363">
    <property type="protein sequence ID" value="EDX09883.1"/>
    <property type="molecule type" value="Genomic_DNA"/>
</dbReference>
<dbReference type="GO" id="GO:0006508">
    <property type="term" value="P:proteolysis"/>
    <property type="evidence" value="ECO:0007669"/>
    <property type="project" value="UniProtKB-KW"/>
</dbReference>
<dbReference type="PRINTS" id="PR00722">
    <property type="entry name" value="CHYMOTRYPSIN"/>
</dbReference>
<dbReference type="InterPro" id="IPR001314">
    <property type="entry name" value="Peptidase_S1A"/>
</dbReference>
<dbReference type="HOGENOM" id="CLU_617173_0_0_1"/>
<evidence type="ECO:0000256" key="5">
    <source>
        <dbReference type="ARBA" id="ARBA00022825"/>
    </source>
</evidence>
<dbReference type="PROSITE" id="PS00135">
    <property type="entry name" value="TRYPSIN_SER"/>
    <property type="match status" value="2"/>
</dbReference>
<dbReference type="InterPro" id="IPR001254">
    <property type="entry name" value="Trypsin_dom"/>
</dbReference>
<evidence type="ECO:0000256" key="1">
    <source>
        <dbReference type="ARBA" id="ARBA00007664"/>
    </source>
</evidence>
<dbReference type="Proteomes" id="UP000000304">
    <property type="component" value="Chromosome 3L"/>
</dbReference>
<feature type="chain" id="PRO_5002824284" evidence="9">
    <location>
        <begin position="18"/>
        <end position="444"/>
    </location>
</feature>
<keyword evidence="2 8" id="KW-0645">Protease</keyword>
<dbReference type="Gene3D" id="2.40.10.10">
    <property type="entry name" value="Trypsin-like serine proteases"/>
    <property type="match status" value="4"/>
</dbReference>